<evidence type="ECO:0000256" key="3">
    <source>
        <dbReference type="ARBA" id="ARBA00022989"/>
    </source>
</evidence>
<feature type="transmembrane region" description="Helical" evidence="5">
    <location>
        <begin position="125"/>
        <end position="145"/>
    </location>
</feature>
<gene>
    <name evidence="7" type="ORF">CBRE1094_LOCUS35454</name>
</gene>
<proteinExistence type="predicted"/>
<accession>A0A7S2IMN1</accession>
<dbReference type="AlphaFoldDB" id="A0A7S2IMN1"/>
<evidence type="ECO:0000256" key="1">
    <source>
        <dbReference type="ARBA" id="ARBA00004141"/>
    </source>
</evidence>
<dbReference type="GO" id="GO:0140359">
    <property type="term" value="F:ABC-type transporter activity"/>
    <property type="evidence" value="ECO:0007669"/>
    <property type="project" value="InterPro"/>
</dbReference>
<evidence type="ECO:0000256" key="4">
    <source>
        <dbReference type="ARBA" id="ARBA00023136"/>
    </source>
</evidence>
<sequence length="243" mass="26495">MLVILSNCIATQSFGYAIATLVPNVRLAQIAGSLLLQTTAASTGYYTTLPRWLNWYMLISMPRYCFEGLLRAEFSPLDAFECTSAEGDAFMGPYLCPLEKSLIVDDLKQRGVQFAEVGYDLQSSASSLILLIFAATFRVTVYLGLRWRKQTQWRQSTGSVANVSSYRVAFNQFLAFLPGPIVQVQPSDAQPTTPAVRSALTQQITLKRCVASSSACNGEDGDASINPSALSPPRLAKVTSVQV</sequence>
<comment type="subcellular location">
    <subcellularLocation>
        <location evidence="1">Membrane</location>
        <topology evidence="1">Multi-pass membrane protein</topology>
    </subcellularLocation>
</comment>
<protein>
    <recommendedName>
        <fullName evidence="6">ABC-2 type transporter transmembrane domain-containing protein</fullName>
    </recommendedName>
</protein>
<keyword evidence="4 5" id="KW-0472">Membrane</keyword>
<feature type="domain" description="ABC-2 type transporter transmembrane" evidence="6">
    <location>
        <begin position="1"/>
        <end position="74"/>
    </location>
</feature>
<reference evidence="7" key="1">
    <citation type="submission" date="2021-01" db="EMBL/GenBank/DDBJ databases">
        <authorList>
            <person name="Corre E."/>
            <person name="Pelletier E."/>
            <person name="Niang G."/>
            <person name="Scheremetjew M."/>
            <person name="Finn R."/>
            <person name="Kale V."/>
            <person name="Holt S."/>
            <person name="Cochrane G."/>
            <person name="Meng A."/>
            <person name="Brown T."/>
            <person name="Cohen L."/>
        </authorList>
    </citation>
    <scope>NUCLEOTIDE SEQUENCE</scope>
    <source>
        <strain evidence="7">UTEX LB 985</strain>
    </source>
</reference>
<evidence type="ECO:0000259" key="6">
    <source>
        <dbReference type="Pfam" id="PF01061"/>
    </source>
</evidence>
<keyword evidence="3 5" id="KW-1133">Transmembrane helix</keyword>
<evidence type="ECO:0000256" key="2">
    <source>
        <dbReference type="ARBA" id="ARBA00022692"/>
    </source>
</evidence>
<dbReference type="GO" id="GO:0016020">
    <property type="term" value="C:membrane"/>
    <property type="evidence" value="ECO:0007669"/>
    <property type="project" value="UniProtKB-SubCell"/>
</dbReference>
<name>A0A7S2IMN1_9EUKA</name>
<organism evidence="7">
    <name type="scientific">Haptolina brevifila</name>
    <dbReference type="NCBI Taxonomy" id="156173"/>
    <lineage>
        <taxon>Eukaryota</taxon>
        <taxon>Haptista</taxon>
        <taxon>Haptophyta</taxon>
        <taxon>Prymnesiophyceae</taxon>
        <taxon>Prymnesiales</taxon>
        <taxon>Prymnesiaceae</taxon>
        <taxon>Haptolina</taxon>
    </lineage>
</organism>
<dbReference type="Pfam" id="PF01061">
    <property type="entry name" value="ABC2_membrane"/>
    <property type="match status" value="1"/>
</dbReference>
<dbReference type="EMBL" id="HBGU01065110">
    <property type="protein sequence ID" value="CAD9523949.1"/>
    <property type="molecule type" value="Transcribed_RNA"/>
</dbReference>
<evidence type="ECO:0000256" key="5">
    <source>
        <dbReference type="SAM" id="Phobius"/>
    </source>
</evidence>
<evidence type="ECO:0000313" key="7">
    <source>
        <dbReference type="EMBL" id="CAD9523949.1"/>
    </source>
</evidence>
<dbReference type="InterPro" id="IPR013525">
    <property type="entry name" value="ABC2_TM"/>
</dbReference>
<keyword evidence="2 5" id="KW-0812">Transmembrane</keyword>